<evidence type="ECO:0000256" key="2">
    <source>
        <dbReference type="ARBA" id="ARBA00023015"/>
    </source>
</evidence>
<dbReference type="Pfam" id="PF13379">
    <property type="entry name" value="NMT1_2"/>
    <property type="match status" value="1"/>
</dbReference>
<dbReference type="InterPro" id="IPR005119">
    <property type="entry name" value="LysR_subst-bd"/>
</dbReference>
<dbReference type="Gene3D" id="3.40.190.290">
    <property type="match status" value="1"/>
</dbReference>
<dbReference type="Proteomes" id="UP000217895">
    <property type="component" value="Chromosome"/>
</dbReference>
<dbReference type="InterPro" id="IPR036388">
    <property type="entry name" value="WH-like_DNA-bd_sf"/>
</dbReference>
<dbReference type="EMBL" id="AP018203">
    <property type="protein sequence ID" value="BAY54573.1"/>
    <property type="molecule type" value="Genomic_DNA"/>
</dbReference>
<sequence>MEVYQIRVFLEVARYLSFTEAADALNLTQPAVSAKIKSLESELGTSLFYRLGRKIQLTEVGEFLFEEGAKLIQIENQLIQKIEDIKKGKCGSLKIGCTMALAEGWLPNIVFEYRQQYPSIQVQCLVFESAELLYQAMTSQTVDVGISDVNFEEFSELSTTAIDKISYHVFVSHHHPLAKQRWMSLADLRKYPWALLPAGTPSRLVLDSRLSELGHTLDGFLRFETVDTMSLMRTYMMQGNYLGFATNFDFQPECELGTMTAISLQEFALSGSVYLVVPRRLNQANTVDSSSRRSRNLNPTQKLINLLQAKTSPAVSASNVVRLRSPSFVRRSQSSSRSEVLTLSIGVQNGTIPAITAGLIMQRLGLLEHFLPQEGRYSSIQYQIQWQDFSTGAPIVDGLRSRQLNIGVLGDYPLLLSAEDTVQNTRLISFVSTNPDGSCNAVVVPHRSHLHSVDDLRGRAIAVPLRSSAHGMVLRSLNATRLLDQVNLIPFQQQADQFEFSEQYADGYAHFAPFHDIACRRGQFRYLEGCNSEALPAFYGVVVTNELADQYPEVAIAYLRALSAAQYWYDTTPSAPALVAKWTHLDPEVIVQILSSSYQKTQPGRFFSEMQIRPDWLRLHIDQLSQIPGNQHLQAINLNQWIHADFLQQIRA</sequence>
<dbReference type="PANTHER" id="PTHR30126">
    <property type="entry name" value="HTH-TYPE TRANSCRIPTIONAL REGULATOR"/>
    <property type="match status" value="1"/>
</dbReference>
<proteinExistence type="inferred from homology"/>
<gene>
    <name evidence="6" type="ORF">NIES2135_13900</name>
</gene>
<dbReference type="AlphaFoldDB" id="A0A1Z4JD36"/>
<reference evidence="6 7" key="1">
    <citation type="submission" date="2017-06" db="EMBL/GenBank/DDBJ databases">
        <title>Genome sequencing of cyanobaciteial culture collection at National Institute for Environmental Studies (NIES).</title>
        <authorList>
            <person name="Hirose Y."/>
            <person name="Shimura Y."/>
            <person name="Fujisawa T."/>
            <person name="Nakamura Y."/>
            <person name="Kawachi M."/>
        </authorList>
    </citation>
    <scope>NUCLEOTIDE SEQUENCE [LARGE SCALE GENOMIC DNA]</scope>
    <source>
        <strain evidence="6 7">NIES-2135</strain>
    </source>
</reference>
<dbReference type="Gene3D" id="1.10.10.10">
    <property type="entry name" value="Winged helix-like DNA-binding domain superfamily/Winged helix DNA-binding domain"/>
    <property type="match status" value="1"/>
</dbReference>
<evidence type="ECO:0000313" key="7">
    <source>
        <dbReference type="Proteomes" id="UP000217895"/>
    </source>
</evidence>
<feature type="domain" description="HTH lysR-type" evidence="5">
    <location>
        <begin position="1"/>
        <end position="58"/>
    </location>
</feature>
<keyword evidence="7" id="KW-1185">Reference proteome</keyword>
<dbReference type="Pfam" id="PF03466">
    <property type="entry name" value="LysR_substrate"/>
    <property type="match status" value="1"/>
</dbReference>
<dbReference type="GO" id="GO:0000976">
    <property type="term" value="F:transcription cis-regulatory region binding"/>
    <property type="evidence" value="ECO:0007669"/>
    <property type="project" value="TreeGrafter"/>
</dbReference>
<dbReference type="Gene3D" id="3.40.190.10">
    <property type="entry name" value="Periplasmic binding protein-like II"/>
    <property type="match status" value="2"/>
</dbReference>
<dbReference type="PANTHER" id="PTHR30126:SF91">
    <property type="entry name" value="LYSR FAMILY TRANSCRIPTIONAL REGULATOR"/>
    <property type="match status" value="1"/>
</dbReference>
<evidence type="ECO:0000256" key="3">
    <source>
        <dbReference type="ARBA" id="ARBA00023125"/>
    </source>
</evidence>
<dbReference type="SUPFAM" id="SSF46785">
    <property type="entry name" value="Winged helix' DNA-binding domain"/>
    <property type="match status" value="1"/>
</dbReference>
<keyword evidence="2" id="KW-0805">Transcription regulation</keyword>
<dbReference type="GO" id="GO:0003700">
    <property type="term" value="F:DNA-binding transcription factor activity"/>
    <property type="evidence" value="ECO:0007669"/>
    <property type="project" value="InterPro"/>
</dbReference>
<dbReference type="InterPro" id="IPR000847">
    <property type="entry name" value="LysR_HTH_N"/>
</dbReference>
<dbReference type="PRINTS" id="PR00039">
    <property type="entry name" value="HTHLYSR"/>
</dbReference>
<organism evidence="6 7">
    <name type="scientific">Leptolyngbya boryana NIES-2135</name>
    <dbReference type="NCBI Taxonomy" id="1973484"/>
    <lineage>
        <taxon>Bacteria</taxon>
        <taxon>Bacillati</taxon>
        <taxon>Cyanobacteriota</taxon>
        <taxon>Cyanophyceae</taxon>
        <taxon>Leptolyngbyales</taxon>
        <taxon>Leptolyngbyaceae</taxon>
        <taxon>Leptolyngbya group</taxon>
        <taxon>Leptolyngbya</taxon>
    </lineage>
</organism>
<protein>
    <submittedName>
        <fullName evidence="6">LysR substrate binding domain protein</fullName>
    </submittedName>
</protein>
<keyword evidence="4" id="KW-0804">Transcription</keyword>
<dbReference type="InterPro" id="IPR036390">
    <property type="entry name" value="WH_DNA-bd_sf"/>
</dbReference>
<dbReference type="SUPFAM" id="SSF53850">
    <property type="entry name" value="Periplasmic binding protein-like II"/>
    <property type="match status" value="2"/>
</dbReference>
<dbReference type="FunFam" id="1.10.10.10:FF:000001">
    <property type="entry name" value="LysR family transcriptional regulator"/>
    <property type="match status" value="1"/>
</dbReference>
<evidence type="ECO:0000313" key="6">
    <source>
        <dbReference type="EMBL" id="BAY54573.1"/>
    </source>
</evidence>
<dbReference type="CDD" id="cd05466">
    <property type="entry name" value="PBP2_LTTR_substrate"/>
    <property type="match status" value="1"/>
</dbReference>
<comment type="similarity">
    <text evidence="1">Belongs to the LysR transcriptional regulatory family.</text>
</comment>
<dbReference type="PROSITE" id="PS50931">
    <property type="entry name" value="HTH_LYSR"/>
    <property type="match status" value="1"/>
</dbReference>
<keyword evidence="3" id="KW-0238">DNA-binding</keyword>
<evidence type="ECO:0000256" key="1">
    <source>
        <dbReference type="ARBA" id="ARBA00009437"/>
    </source>
</evidence>
<name>A0A1Z4JD36_LEPBY</name>
<accession>A0A1Z4JD36</accession>
<evidence type="ECO:0000259" key="5">
    <source>
        <dbReference type="PROSITE" id="PS50931"/>
    </source>
</evidence>
<dbReference type="Pfam" id="PF00126">
    <property type="entry name" value="HTH_1"/>
    <property type="match status" value="1"/>
</dbReference>
<evidence type="ECO:0000256" key="4">
    <source>
        <dbReference type="ARBA" id="ARBA00023163"/>
    </source>
</evidence>